<dbReference type="EMBL" id="HE650823">
    <property type="protein sequence ID" value="CCF57267.1"/>
    <property type="molecule type" value="Genomic_DNA"/>
</dbReference>
<dbReference type="SMART" id="SM00382">
    <property type="entry name" value="AAA"/>
    <property type="match status" value="2"/>
</dbReference>
<dbReference type="HOGENOM" id="CLU_000604_45_3_1"/>
<dbReference type="GeneID" id="13885186"/>
<feature type="coiled-coil region" evidence="3">
    <location>
        <begin position="246"/>
        <end position="273"/>
    </location>
</feature>
<sequence>MAVKDDLILRISNGLFKSSLMKTSPKVFAKPIEKFEINKNEKWVIWGPGKSKFIDILSLKYVSEPPAALHFNFKKQPIIEQVKFQGSLPAAHLSARFEFYKDEFDQTCRDFILDNSIGSSRVHYAVKTTSREVDRDLYHRLIKELQLSELEDRWAMGLSNGQMRRARLAKALLKKPDLLLIDDPFLGLDPSACSIISKFLANSERNINVPVIIGLRYQDEIPQWCTHIAHVDDHEGLQFSGKIDYLRKQIDQLKEEENAKLFKEKEERELSNRLTPYDLISMHSMCGRSYHEIIKMPHCIEFKGINITYRGSPVLKDLEWQVRPGSKWHIRGDNGTGKSTLLSLILAEHPQSWNSKVVEDGHERRTGSSNYFDINKNIGMSSPELHAVFIKDCGSKLNVRECIASGFHEGSSNNFTKMWDKLNTEQKRVVEMYLEFFGLQQFADTQLFGELTISEQKLVLFVRSLVKMPKILILDEAFSGMEIEPMLKCHDFLEYWPGTVLVVAHVDQETPKCDHYLRLLGPGKYTVGDVNN</sequence>
<keyword evidence="6" id="KW-1185">Reference proteome</keyword>
<organism evidence="5 6">
    <name type="scientific">Kazachstania africana (strain ATCC 22294 / BCRC 22015 / CBS 2517 / CECT 1963 / NBRC 1671 / NRRL Y-8276)</name>
    <name type="common">Yeast</name>
    <name type="synonym">Kluyveromyces africanus</name>
    <dbReference type="NCBI Taxonomy" id="1071382"/>
    <lineage>
        <taxon>Eukaryota</taxon>
        <taxon>Fungi</taxon>
        <taxon>Dikarya</taxon>
        <taxon>Ascomycota</taxon>
        <taxon>Saccharomycotina</taxon>
        <taxon>Saccharomycetes</taxon>
        <taxon>Saccharomycetales</taxon>
        <taxon>Saccharomycetaceae</taxon>
        <taxon>Kazachstania</taxon>
    </lineage>
</organism>
<evidence type="ECO:0000313" key="5">
    <source>
        <dbReference type="EMBL" id="CCF57267.1"/>
    </source>
</evidence>
<dbReference type="RefSeq" id="XP_003956402.1">
    <property type="nucleotide sequence ID" value="XM_003956353.1"/>
</dbReference>
<dbReference type="Proteomes" id="UP000005220">
    <property type="component" value="Chromosome 3"/>
</dbReference>
<keyword evidence="1" id="KW-0547">Nucleotide-binding</keyword>
<dbReference type="SUPFAM" id="SSF52540">
    <property type="entry name" value="P-loop containing nucleoside triphosphate hydrolases"/>
    <property type="match status" value="2"/>
</dbReference>
<dbReference type="InterPro" id="IPR050334">
    <property type="entry name" value="Molybdenum_import_ModC"/>
</dbReference>
<proteinExistence type="predicted"/>
<evidence type="ECO:0000256" key="2">
    <source>
        <dbReference type="ARBA" id="ARBA00022840"/>
    </source>
</evidence>
<keyword evidence="2" id="KW-0067">ATP-binding</keyword>
<dbReference type="InterPro" id="IPR003593">
    <property type="entry name" value="AAA+_ATPase"/>
</dbReference>
<feature type="domain" description="ABC transporter" evidence="4">
    <location>
        <begin position="300"/>
        <end position="530"/>
    </location>
</feature>
<dbReference type="OrthoDB" id="10255969at2759"/>
<evidence type="ECO:0000256" key="3">
    <source>
        <dbReference type="SAM" id="Coils"/>
    </source>
</evidence>
<dbReference type="PANTHER" id="PTHR43514">
    <property type="entry name" value="ABC TRANSPORTER I FAMILY MEMBER 10"/>
    <property type="match status" value="1"/>
</dbReference>
<dbReference type="InterPro" id="IPR003439">
    <property type="entry name" value="ABC_transporter-like_ATP-bd"/>
</dbReference>
<dbReference type="PANTHER" id="PTHR43514:SF4">
    <property type="entry name" value="ABC TRANSPORTER I FAMILY MEMBER 10"/>
    <property type="match status" value="1"/>
</dbReference>
<evidence type="ECO:0000256" key="1">
    <source>
        <dbReference type="ARBA" id="ARBA00022741"/>
    </source>
</evidence>
<dbReference type="GO" id="GO:0005739">
    <property type="term" value="C:mitochondrion"/>
    <property type="evidence" value="ECO:0007669"/>
    <property type="project" value="TreeGrafter"/>
</dbReference>
<feature type="domain" description="ABC transporter" evidence="4">
    <location>
        <begin position="15"/>
        <end position="258"/>
    </location>
</feature>
<name>H2ASB7_KAZAF</name>
<dbReference type="Gene3D" id="3.40.50.300">
    <property type="entry name" value="P-loop containing nucleotide triphosphate hydrolases"/>
    <property type="match status" value="2"/>
</dbReference>
<reference evidence="5 6" key="1">
    <citation type="journal article" date="2011" name="Proc. Natl. Acad. Sci. U.S.A.">
        <title>Evolutionary erosion of yeast sex chromosomes by mating-type switching accidents.</title>
        <authorList>
            <person name="Gordon J.L."/>
            <person name="Armisen D."/>
            <person name="Proux-Wera E."/>
            <person name="Oheigeartaigh S.S."/>
            <person name="Byrne K.P."/>
            <person name="Wolfe K.H."/>
        </authorList>
    </citation>
    <scope>NUCLEOTIDE SEQUENCE [LARGE SCALE GENOMIC DNA]</scope>
    <source>
        <strain evidence="6">ATCC 22294 / BCRC 22015 / CBS 2517 / CECT 1963 / NBRC 1671 / NRRL Y-8276</strain>
    </source>
</reference>
<keyword evidence="3" id="KW-0175">Coiled coil</keyword>
<dbReference type="PROSITE" id="PS50893">
    <property type="entry name" value="ABC_TRANSPORTER_2"/>
    <property type="match status" value="2"/>
</dbReference>
<dbReference type="Pfam" id="PF00005">
    <property type="entry name" value="ABC_tran"/>
    <property type="match status" value="2"/>
</dbReference>
<dbReference type="GO" id="GO:0005524">
    <property type="term" value="F:ATP binding"/>
    <property type="evidence" value="ECO:0007669"/>
    <property type="project" value="UniProtKB-KW"/>
</dbReference>
<dbReference type="FunCoup" id="H2ASB7">
    <property type="interactions" value="60"/>
</dbReference>
<accession>H2ASB7</accession>
<dbReference type="KEGG" id="kaf:KAFR_0C02740"/>
<dbReference type="eggNOG" id="KOG0927">
    <property type="taxonomic scope" value="Eukaryota"/>
</dbReference>
<gene>
    <name evidence="5" type="primary">KAFR0C02740</name>
    <name evidence="5" type="ORF">KAFR_0C02740</name>
</gene>
<dbReference type="InterPro" id="IPR027417">
    <property type="entry name" value="P-loop_NTPase"/>
</dbReference>
<evidence type="ECO:0000313" key="6">
    <source>
        <dbReference type="Proteomes" id="UP000005220"/>
    </source>
</evidence>
<dbReference type="AlphaFoldDB" id="H2ASB7"/>
<protein>
    <recommendedName>
        <fullName evidence="4">ABC transporter domain-containing protein</fullName>
    </recommendedName>
</protein>
<dbReference type="InParanoid" id="H2ASB7"/>
<dbReference type="GO" id="GO:0016887">
    <property type="term" value="F:ATP hydrolysis activity"/>
    <property type="evidence" value="ECO:0007669"/>
    <property type="project" value="InterPro"/>
</dbReference>
<dbReference type="STRING" id="1071382.H2ASB7"/>
<evidence type="ECO:0000259" key="4">
    <source>
        <dbReference type="PROSITE" id="PS50893"/>
    </source>
</evidence>